<accession>A0A9D2NUM8</accession>
<feature type="transmembrane region" description="Helical" evidence="1">
    <location>
        <begin position="85"/>
        <end position="104"/>
    </location>
</feature>
<evidence type="ECO:0000313" key="3">
    <source>
        <dbReference type="Proteomes" id="UP000823894"/>
    </source>
</evidence>
<protein>
    <recommendedName>
        <fullName evidence="4">Bacterial Pleckstrin homology domain-containing protein</fullName>
    </recommendedName>
</protein>
<feature type="transmembrane region" description="Helical" evidence="1">
    <location>
        <begin position="176"/>
        <end position="199"/>
    </location>
</feature>
<feature type="transmembrane region" description="Helical" evidence="1">
    <location>
        <begin position="254"/>
        <end position="275"/>
    </location>
</feature>
<reference evidence="2" key="2">
    <citation type="submission" date="2021-04" db="EMBL/GenBank/DDBJ databases">
        <authorList>
            <person name="Gilroy R."/>
        </authorList>
    </citation>
    <scope>NUCLEOTIDE SEQUENCE</scope>
    <source>
        <strain evidence="2">ChiGjej1B1-1692</strain>
    </source>
</reference>
<organism evidence="2 3">
    <name type="scientific">Candidatus Mediterraneibacter faecigallinarum</name>
    <dbReference type="NCBI Taxonomy" id="2838669"/>
    <lineage>
        <taxon>Bacteria</taxon>
        <taxon>Bacillati</taxon>
        <taxon>Bacillota</taxon>
        <taxon>Clostridia</taxon>
        <taxon>Lachnospirales</taxon>
        <taxon>Lachnospiraceae</taxon>
        <taxon>Mediterraneibacter</taxon>
    </lineage>
</organism>
<feature type="transmembrane region" description="Helical" evidence="1">
    <location>
        <begin position="6"/>
        <end position="22"/>
    </location>
</feature>
<evidence type="ECO:0008006" key="4">
    <source>
        <dbReference type="Google" id="ProtNLM"/>
    </source>
</evidence>
<comment type="caution">
    <text evidence="2">The sequence shown here is derived from an EMBL/GenBank/DDBJ whole genome shotgun (WGS) entry which is preliminary data.</text>
</comment>
<evidence type="ECO:0000313" key="2">
    <source>
        <dbReference type="EMBL" id="HJC38777.1"/>
    </source>
</evidence>
<dbReference type="AlphaFoldDB" id="A0A9D2NUM8"/>
<feature type="transmembrane region" description="Helical" evidence="1">
    <location>
        <begin position="62"/>
        <end position="79"/>
    </location>
</feature>
<name>A0A9D2NUM8_9FIRM</name>
<evidence type="ECO:0000256" key="1">
    <source>
        <dbReference type="SAM" id="Phobius"/>
    </source>
</evidence>
<feature type="transmembrane region" description="Helical" evidence="1">
    <location>
        <begin position="147"/>
        <end position="164"/>
    </location>
</feature>
<feature type="transmembrane region" description="Helical" evidence="1">
    <location>
        <begin position="333"/>
        <end position="354"/>
    </location>
</feature>
<keyword evidence="1" id="KW-0812">Transmembrane</keyword>
<proteinExistence type="predicted"/>
<keyword evidence="1" id="KW-1133">Transmembrane helix</keyword>
<sequence>MMLFLIFLFVDLSVVGIFYAVYGRRRTYSEGMLMGVHLPESAVSGEEVGRLMERYHARTKRFYFWNLAAVILMGGLCFWRESVFIIVWSVWLLEMCIGAVVLLNRTHRKLYDLKVERGWIGSTGSRIMAADTKTAAQSAESGIRPRWHILFLMLILLPCFFPRVREYLNGDEGGWILLLCSLAVGAAFGVLHAVLLRMPNKVYSEDSGLNLEVNRMQKNVWSWIMTGCGFFNAAAYLSVILSMNDEAWISSGAYIVYVVLEGIPIVFFLLGFLYIQHRKERLLAQNTAPLYTDDDVYWKNGWYSNPNDKRVFVQDWACSWNYTVNMARPAGKAWMAAGIAVTAVFLIWLCVEMVKIDFVPIRMEVQEDGISITSGYTDLSLSYGEILGVRLIDELPEDEYRRTNGVSDSRQNIGRFKGKETGKCRMFLYTGYEPILEIDTEDGPVYINSETDGETENWYEEIHSFY</sequence>
<keyword evidence="1" id="KW-0472">Membrane</keyword>
<feature type="transmembrane region" description="Helical" evidence="1">
    <location>
        <begin position="220"/>
        <end position="242"/>
    </location>
</feature>
<dbReference type="EMBL" id="DWWK01000099">
    <property type="protein sequence ID" value="HJC38777.1"/>
    <property type="molecule type" value="Genomic_DNA"/>
</dbReference>
<reference evidence="2" key="1">
    <citation type="journal article" date="2021" name="PeerJ">
        <title>Extensive microbial diversity within the chicken gut microbiome revealed by metagenomics and culture.</title>
        <authorList>
            <person name="Gilroy R."/>
            <person name="Ravi A."/>
            <person name="Getino M."/>
            <person name="Pursley I."/>
            <person name="Horton D.L."/>
            <person name="Alikhan N.F."/>
            <person name="Baker D."/>
            <person name="Gharbi K."/>
            <person name="Hall N."/>
            <person name="Watson M."/>
            <person name="Adriaenssens E.M."/>
            <person name="Foster-Nyarko E."/>
            <person name="Jarju S."/>
            <person name="Secka A."/>
            <person name="Antonio M."/>
            <person name="Oren A."/>
            <person name="Chaudhuri R.R."/>
            <person name="La Ragione R."/>
            <person name="Hildebrand F."/>
            <person name="Pallen M.J."/>
        </authorList>
    </citation>
    <scope>NUCLEOTIDE SEQUENCE</scope>
    <source>
        <strain evidence="2">ChiGjej1B1-1692</strain>
    </source>
</reference>
<dbReference type="Proteomes" id="UP000823894">
    <property type="component" value="Unassembled WGS sequence"/>
</dbReference>
<gene>
    <name evidence="2" type="ORF">H9757_06915</name>
</gene>